<dbReference type="InterPro" id="IPR007433">
    <property type="entry name" value="DUF481"/>
</dbReference>
<dbReference type="OrthoDB" id="5292716at2"/>
<feature type="signal peptide" evidence="1">
    <location>
        <begin position="1"/>
        <end position="21"/>
    </location>
</feature>
<evidence type="ECO:0000313" key="3">
    <source>
        <dbReference type="Proteomes" id="UP000239007"/>
    </source>
</evidence>
<feature type="chain" id="PRO_5015491945" description="Salt-induced outer membrane protein" evidence="1">
    <location>
        <begin position="22"/>
        <end position="249"/>
    </location>
</feature>
<name>A0A2S7URY3_9GAMM</name>
<dbReference type="AlphaFoldDB" id="A0A2S7URY3"/>
<dbReference type="RefSeq" id="WP_105051213.1">
    <property type="nucleotide sequence ID" value="NZ_BSNH01000004.1"/>
</dbReference>
<reference evidence="2 3" key="1">
    <citation type="submission" date="2016-12" db="EMBL/GenBank/DDBJ databases">
        <title>Diversity of luminous bacteria.</title>
        <authorList>
            <person name="Yoshizawa S."/>
            <person name="Kogure K."/>
        </authorList>
    </citation>
    <scope>NUCLEOTIDE SEQUENCE [LARGE SCALE GENOMIC DNA]</scope>
    <source>
        <strain evidence="2 3">SA4-48</strain>
    </source>
</reference>
<evidence type="ECO:0000256" key="1">
    <source>
        <dbReference type="SAM" id="SignalP"/>
    </source>
</evidence>
<proteinExistence type="predicted"/>
<dbReference type="Proteomes" id="UP000239007">
    <property type="component" value="Unassembled WGS sequence"/>
</dbReference>
<sequence length="249" mass="26868">MKSQLLCTALTSSLLSFTAFADETKPAVDTWKVSAELGALITTGNTESSSLFTKISAAHNINNWKNKYTFNTLMKEDDVTDAEGNKESQRTADQYSLTAQGDYLLGEYSSAFIFGSYKNTKFSSYKQYTTVAAGYSFRAIHADTVTLDANIGPGFTETETQDGVVESGAIIRGSLALVWDISETASFEQSLSVESGEANTRTIAESALVSSLNSTIKMKFGFGLITDTDVPEGLEKTDTETSATIIVSF</sequence>
<protein>
    <recommendedName>
        <fullName evidence="4">Salt-induced outer membrane protein</fullName>
    </recommendedName>
</protein>
<evidence type="ECO:0000313" key="2">
    <source>
        <dbReference type="EMBL" id="PQJ52746.1"/>
    </source>
</evidence>
<comment type="caution">
    <text evidence="2">The sequence shown here is derived from an EMBL/GenBank/DDBJ whole genome shotgun (WGS) entry which is preliminary data.</text>
</comment>
<keyword evidence="1" id="KW-0732">Signal</keyword>
<evidence type="ECO:0008006" key="4">
    <source>
        <dbReference type="Google" id="ProtNLM"/>
    </source>
</evidence>
<dbReference type="EMBL" id="MSCH01000003">
    <property type="protein sequence ID" value="PQJ52746.1"/>
    <property type="molecule type" value="Genomic_DNA"/>
</dbReference>
<organism evidence="2 3">
    <name type="scientific">Psychrosphaera saromensis</name>
    <dbReference type="NCBI Taxonomy" id="716813"/>
    <lineage>
        <taxon>Bacteria</taxon>
        <taxon>Pseudomonadati</taxon>
        <taxon>Pseudomonadota</taxon>
        <taxon>Gammaproteobacteria</taxon>
        <taxon>Alteromonadales</taxon>
        <taxon>Pseudoalteromonadaceae</taxon>
        <taxon>Psychrosphaera</taxon>
    </lineage>
</organism>
<keyword evidence="3" id="KW-1185">Reference proteome</keyword>
<gene>
    <name evidence="2" type="ORF">BTO11_03120</name>
</gene>
<accession>A0A2S7URY3</accession>
<dbReference type="Pfam" id="PF04338">
    <property type="entry name" value="DUF481"/>
    <property type="match status" value="1"/>
</dbReference>